<name>A0A3B0VEV0_9ZZZZ</name>
<protein>
    <submittedName>
        <fullName evidence="1">Uncharacterized protein</fullName>
    </submittedName>
</protein>
<organism evidence="1">
    <name type="scientific">hydrothermal vent metagenome</name>
    <dbReference type="NCBI Taxonomy" id="652676"/>
    <lineage>
        <taxon>unclassified sequences</taxon>
        <taxon>metagenomes</taxon>
        <taxon>ecological metagenomes</taxon>
    </lineage>
</organism>
<sequence length="621" mass="67674">MQMRLGFIVLLFNISIASADISVLAGLPNLDFTPHATQPGLNFGIGGASNCGNCHKGSTTGADKDFMPYASWSGSMMANASRDPLFWAALDVANNDIPGIGDFCLRCHTPNGWYGGRVVKTGSVGTPVVDGADGCKLTGYHDQSDNKINDYQGVTCSFCHRQEELGPANEPFIANNGNIWLDDVVCDSPISNGFTPCRKGPYKYPDTGAISAPPHDWEYSAFISEGDFCGSCHDVSSPEIDNNGVLEIAKKLWHNGLETNVAMPMERTYSEWKNSRFGDLIFRNGYDVFNANEFPLLTKGESCQECHMPNSSSVDARACVFEPEGSRTNDLKVHEFAGGNSWMPQVIKNIYGAAIEANNDAGRMAAYDRTTAYAENMLQNKSAVIETSISSQTVSQLNINVKITNLTGHKLPTGYPEGRRMWINVVAQDSASVQFWESGAYDVATAILTEDAQIKIYETLQGIWNTGLNQCITKDTGGNKLFHSVLNNCIAKDNRIPPVGFTGGSNIEMMPVGITYPTHPDNPNELVNFDVTAYQIPITGVSLPITVTATLKYQTSSKDYIEFLEAQAVNNSTPSENIMCNRSYTVGPANQSRGVFMKDLWTTYGKSAPVDMVSNNLVIQP</sequence>
<proteinExistence type="predicted"/>
<dbReference type="SUPFAM" id="SSF48695">
    <property type="entry name" value="Multiheme cytochromes"/>
    <property type="match status" value="1"/>
</dbReference>
<gene>
    <name evidence="1" type="ORF">MNBD_GAMMA01-1750</name>
</gene>
<dbReference type="AlphaFoldDB" id="A0A3B0VEV0"/>
<reference evidence="1" key="1">
    <citation type="submission" date="2018-06" db="EMBL/GenBank/DDBJ databases">
        <authorList>
            <person name="Zhirakovskaya E."/>
        </authorList>
    </citation>
    <scope>NUCLEOTIDE SEQUENCE</scope>
</reference>
<dbReference type="InterPro" id="IPR036280">
    <property type="entry name" value="Multihaem_cyt_sf"/>
</dbReference>
<dbReference type="EMBL" id="UOEW01000220">
    <property type="protein sequence ID" value="VAW39170.1"/>
    <property type="molecule type" value="Genomic_DNA"/>
</dbReference>
<accession>A0A3B0VEV0</accession>
<dbReference type="Gene3D" id="1.10.1130.10">
    <property type="entry name" value="Flavocytochrome C3, Chain A"/>
    <property type="match status" value="1"/>
</dbReference>
<evidence type="ECO:0000313" key="1">
    <source>
        <dbReference type="EMBL" id="VAW39170.1"/>
    </source>
</evidence>